<feature type="domain" description="Reverse transcriptase zinc-binding" evidence="2">
    <location>
        <begin position="264"/>
        <end position="339"/>
    </location>
</feature>
<evidence type="ECO:0008006" key="5">
    <source>
        <dbReference type="Google" id="ProtNLM"/>
    </source>
</evidence>
<reference evidence="3 4" key="1">
    <citation type="submission" date="2024-05" db="EMBL/GenBank/DDBJ databases">
        <title>Haplotype-resolved chromosome-level genome assembly of Huyou (Citrus changshanensis).</title>
        <authorList>
            <person name="Miao C."/>
            <person name="Chen W."/>
            <person name="Wu Y."/>
            <person name="Wang L."/>
            <person name="Zhao S."/>
            <person name="Grierson D."/>
            <person name="Xu C."/>
            <person name="Chen K."/>
        </authorList>
    </citation>
    <scope>NUCLEOTIDE SEQUENCE [LARGE SCALE GENOMIC DNA]</scope>
    <source>
        <strain evidence="3">01-14</strain>
        <tissue evidence="3">Leaf</tissue>
    </source>
</reference>
<dbReference type="EMBL" id="JBCGBO010000006">
    <property type="protein sequence ID" value="KAK9194423.1"/>
    <property type="molecule type" value="Genomic_DNA"/>
</dbReference>
<dbReference type="InterPro" id="IPR002156">
    <property type="entry name" value="RNaseH_domain"/>
</dbReference>
<dbReference type="Proteomes" id="UP001428341">
    <property type="component" value="Unassembled WGS sequence"/>
</dbReference>
<dbReference type="InterPro" id="IPR026960">
    <property type="entry name" value="RVT-Znf"/>
</dbReference>
<dbReference type="InterPro" id="IPR053151">
    <property type="entry name" value="RNase_H-like"/>
</dbReference>
<dbReference type="SUPFAM" id="SSF53098">
    <property type="entry name" value="Ribonuclease H-like"/>
    <property type="match status" value="2"/>
</dbReference>
<dbReference type="GO" id="GO:0004523">
    <property type="term" value="F:RNA-DNA hybrid ribonuclease activity"/>
    <property type="evidence" value="ECO:0007669"/>
    <property type="project" value="InterPro"/>
</dbReference>
<gene>
    <name evidence="3" type="ORF">WN944_005130</name>
</gene>
<dbReference type="PANTHER" id="PTHR47723">
    <property type="entry name" value="OS05G0353850 PROTEIN"/>
    <property type="match status" value="1"/>
</dbReference>
<dbReference type="Pfam" id="PF13456">
    <property type="entry name" value="RVT_3"/>
    <property type="match status" value="1"/>
</dbReference>
<protein>
    <recommendedName>
        <fullName evidence="5">RNase H type-1 domain-containing protein</fullName>
    </recommendedName>
</protein>
<dbReference type="Pfam" id="PF13966">
    <property type="entry name" value="zf-RVT"/>
    <property type="match status" value="1"/>
</dbReference>
<sequence length="582" mass="65706">MRLMRSNGLDFAKIPRAGIPQCVFVPRLLEILSKHKNLKWVTFHGLYDLAHITKLFINHPLCKPSTCQESKGGLGFKKLEIMNHALIMKNNWSLITEPTKLSNKVLLTKYGVQMDEVPTSLPTRYGSPLWKAMGNIWKKTRGGIRWNIGDGETVSFWGDCWVTSLKPLAECVIQPIPNELLNKRAVDFLDGSGNWNWPLFSHLVPSNVLLKIAAIHPPAAAFGNDSYFWGGSPRAGKTGHRVVFVSCQLRVVSNLALGSPNGMFSVRAAYELLDESMGSGSHIDWRLAWNWKGPHSIRVFLWLLLHGRLKTREELNRRHITVSIYCDRCGGSLKDWIHMNLGRGHITASQEYWRVCFGVTVWRLWYWRNDVLFNHGSWDSSFIVTDIKARTYEILRCIKQPLTVKQKKVEKMIRWRAPIWPSVSLNTDGARKGFGQTGAGGLLHDFTGNWIIGFIVNLGTCSVLSAELWGLLHGLRMAWENGFRRVQVGVDNKSVVHLLTMASVPENENATLIKAIRKLLEQDWIVQLEHVYREANCAADFLATYSLNSPIGLHVLLSPPPGIVGILCKDAYGIAHSRLVLP</sequence>
<dbReference type="AlphaFoldDB" id="A0AAP0M2K3"/>
<comment type="caution">
    <text evidence="3">The sequence shown here is derived from an EMBL/GenBank/DDBJ whole genome shotgun (WGS) entry which is preliminary data.</text>
</comment>
<dbReference type="InterPro" id="IPR036397">
    <property type="entry name" value="RNaseH_sf"/>
</dbReference>
<dbReference type="CDD" id="cd06222">
    <property type="entry name" value="RNase_H_like"/>
    <property type="match status" value="1"/>
</dbReference>
<dbReference type="PANTHER" id="PTHR47723:SF13">
    <property type="entry name" value="PUTATIVE-RELATED"/>
    <property type="match status" value="1"/>
</dbReference>
<evidence type="ECO:0000259" key="1">
    <source>
        <dbReference type="Pfam" id="PF13456"/>
    </source>
</evidence>
<keyword evidence="4" id="KW-1185">Reference proteome</keyword>
<dbReference type="InterPro" id="IPR012337">
    <property type="entry name" value="RNaseH-like_sf"/>
</dbReference>
<name>A0AAP0M2K3_9ROSI</name>
<organism evidence="3 4">
    <name type="scientific">Citrus x changshan-huyou</name>
    <dbReference type="NCBI Taxonomy" id="2935761"/>
    <lineage>
        <taxon>Eukaryota</taxon>
        <taxon>Viridiplantae</taxon>
        <taxon>Streptophyta</taxon>
        <taxon>Embryophyta</taxon>
        <taxon>Tracheophyta</taxon>
        <taxon>Spermatophyta</taxon>
        <taxon>Magnoliopsida</taxon>
        <taxon>eudicotyledons</taxon>
        <taxon>Gunneridae</taxon>
        <taxon>Pentapetalae</taxon>
        <taxon>rosids</taxon>
        <taxon>malvids</taxon>
        <taxon>Sapindales</taxon>
        <taxon>Rutaceae</taxon>
        <taxon>Aurantioideae</taxon>
        <taxon>Citrus</taxon>
    </lineage>
</organism>
<dbReference type="InterPro" id="IPR044730">
    <property type="entry name" value="RNase_H-like_dom_plant"/>
</dbReference>
<proteinExistence type="predicted"/>
<feature type="domain" description="RNase H type-1" evidence="1">
    <location>
        <begin position="426"/>
        <end position="545"/>
    </location>
</feature>
<evidence type="ECO:0000259" key="2">
    <source>
        <dbReference type="Pfam" id="PF13966"/>
    </source>
</evidence>
<evidence type="ECO:0000313" key="3">
    <source>
        <dbReference type="EMBL" id="KAK9194423.1"/>
    </source>
</evidence>
<dbReference type="GO" id="GO:0003676">
    <property type="term" value="F:nucleic acid binding"/>
    <property type="evidence" value="ECO:0007669"/>
    <property type="project" value="InterPro"/>
</dbReference>
<accession>A0AAP0M2K3</accession>
<evidence type="ECO:0000313" key="4">
    <source>
        <dbReference type="Proteomes" id="UP001428341"/>
    </source>
</evidence>
<dbReference type="Gene3D" id="3.30.420.10">
    <property type="entry name" value="Ribonuclease H-like superfamily/Ribonuclease H"/>
    <property type="match status" value="2"/>
</dbReference>